<evidence type="ECO:0000256" key="2">
    <source>
        <dbReference type="SAM" id="Phobius"/>
    </source>
</evidence>
<dbReference type="STRING" id="91626.A0A0C9MJ46"/>
<evidence type="ECO:0000256" key="1">
    <source>
        <dbReference type="SAM" id="MobiDB-lite"/>
    </source>
</evidence>
<feature type="compositionally biased region" description="Basic and acidic residues" evidence="1">
    <location>
        <begin position="48"/>
        <end position="59"/>
    </location>
</feature>
<dbReference type="Pfam" id="PF14608">
    <property type="entry name" value="zf-CCCH_2"/>
    <property type="match status" value="3"/>
</dbReference>
<feature type="region of interest" description="Disordered" evidence="1">
    <location>
        <begin position="685"/>
        <end position="708"/>
    </location>
</feature>
<keyword evidence="2" id="KW-0472">Membrane</keyword>
<name>A0A0C9MJ46_9FUNG</name>
<keyword evidence="2" id="KW-0812">Transmembrane</keyword>
<dbReference type="OrthoDB" id="438553at2759"/>
<proteinExistence type="predicted"/>
<feature type="compositionally biased region" description="Low complexity" evidence="1">
    <location>
        <begin position="507"/>
        <end position="520"/>
    </location>
</feature>
<evidence type="ECO:0008006" key="5">
    <source>
        <dbReference type="Google" id="ProtNLM"/>
    </source>
</evidence>
<dbReference type="Proteomes" id="UP000053815">
    <property type="component" value="Unassembled WGS sequence"/>
</dbReference>
<organism evidence="3">
    <name type="scientific">Mucor ambiguus</name>
    <dbReference type="NCBI Taxonomy" id="91626"/>
    <lineage>
        <taxon>Eukaryota</taxon>
        <taxon>Fungi</taxon>
        <taxon>Fungi incertae sedis</taxon>
        <taxon>Mucoromycota</taxon>
        <taxon>Mucoromycotina</taxon>
        <taxon>Mucoromycetes</taxon>
        <taxon>Mucorales</taxon>
        <taxon>Mucorineae</taxon>
        <taxon>Mucoraceae</taxon>
        <taxon>Mucor</taxon>
    </lineage>
</organism>
<evidence type="ECO:0000313" key="4">
    <source>
        <dbReference type="Proteomes" id="UP000053815"/>
    </source>
</evidence>
<feature type="transmembrane region" description="Helical" evidence="2">
    <location>
        <begin position="12"/>
        <end position="34"/>
    </location>
</feature>
<feature type="region of interest" description="Disordered" evidence="1">
    <location>
        <begin position="507"/>
        <end position="538"/>
    </location>
</feature>
<protein>
    <recommendedName>
        <fullName evidence="5">C3H1-type domain-containing protein</fullName>
    </recommendedName>
</protein>
<evidence type="ECO:0000313" key="3">
    <source>
        <dbReference type="EMBL" id="GAN10871.1"/>
    </source>
</evidence>
<dbReference type="AlphaFoldDB" id="A0A0C9MJ46"/>
<feature type="region of interest" description="Disordered" evidence="1">
    <location>
        <begin position="131"/>
        <end position="151"/>
    </location>
</feature>
<sequence length="708" mass="77227">MSNLLEKIVLLATRATLGTIACILVGTVCVYIVLFGNKKAPSTIQQHGSREIQKDDAHSQIKSSSPVDDEKHTDSIKAEKKDNETVKTDRESDASVQVVKPQPFLAQYEATVAIVLRDAANYKPTLVKSISTETKEEEEGTTGHVESSREVKTKSAVAVVASAAVATTASAIANTLGTDQDVTLVESKAPEPVLAAYEATTASTALQAQQFIASLPKVPRAPEPFLAAFEATTASTALEASKYISTLPKAPKPFLAAFEATTASVSLAASQYIAALPKAPRPFLAAFEATCAITALEAQQFVAAMPKPPKPFIAAYQATTALVEMEASQNIKELVASPEYTEALAESHARIAKHCEPSNPVLAAYEATAAECAVVAQKHVAAFVAAEDYQRTLEACREKLMAQFNKSASSDNLSQYDITTASTISASREYIDKLTSNDEYLDAMKTATAKLHQVINKEVPPAITTSLASLEATAAYQLLQHQNQQQQQHVESDSDIEVEIEDNVLSSPSAVSSVSSTTSTELARGISNHKKPSEISTEDAKAQFDVSWDQMYANSNNNKKPAVADSPKSTAPFMSTIECTYYPNCTNKNCKFVHPGKENNPKPKRAATMDAVYKKPWTKAERIERQSQTHFPTWKSRCVHWPYCTNNHCKYSHPIKECRMGEQCTFMDRCMFLHPSDFLEPVKKRYTPKRSQTLPQMQSQEPESLPPV</sequence>
<feature type="region of interest" description="Disordered" evidence="1">
    <location>
        <begin position="44"/>
        <end position="74"/>
    </location>
</feature>
<feature type="compositionally biased region" description="Polar residues" evidence="1">
    <location>
        <begin position="689"/>
        <end position="702"/>
    </location>
</feature>
<reference evidence="3" key="1">
    <citation type="submission" date="2014-09" db="EMBL/GenBank/DDBJ databases">
        <title>Draft genome sequence of an oleaginous Mucoromycotina fungus Mucor ambiguus NBRC6742.</title>
        <authorList>
            <person name="Takeda I."/>
            <person name="Yamane N."/>
            <person name="Morita T."/>
            <person name="Tamano K."/>
            <person name="Machida M."/>
            <person name="Baker S."/>
            <person name="Koike H."/>
        </authorList>
    </citation>
    <scope>NUCLEOTIDE SEQUENCE</scope>
    <source>
        <strain evidence="3">NBRC 6742</strain>
    </source>
</reference>
<keyword evidence="4" id="KW-1185">Reference proteome</keyword>
<dbReference type="EMBL" id="DF836708">
    <property type="protein sequence ID" value="GAN10871.1"/>
    <property type="molecule type" value="Genomic_DNA"/>
</dbReference>
<dbReference type="Gene3D" id="4.10.1000.30">
    <property type="match status" value="1"/>
</dbReference>
<accession>A0A0C9MJ46</accession>
<keyword evidence="2" id="KW-1133">Transmembrane helix</keyword>
<gene>
    <name evidence="3" type="ORF">MAM1_0419d10421</name>
</gene>
<dbReference type="Gene3D" id="4.10.1000.40">
    <property type="match status" value="1"/>
</dbReference>